<keyword evidence="1" id="KW-0812">Transmembrane</keyword>
<evidence type="ECO:0000313" key="2">
    <source>
        <dbReference type="EMBL" id="BCM24671.1"/>
    </source>
</evidence>
<feature type="transmembrane region" description="Helical" evidence="1">
    <location>
        <begin position="141"/>
        <end position="159"/>
    </location>
</feature>
<organism evidence="2 3">
    <name type="scientific">Methyloradius palustris</name>
    <dbReference type="NCBI Taxonomy" id="2778876"/>
    <lineage>
        <taxon>Bacteria</taxon>
        <taxon>Pseudomonadati</taxon>
        <taxon>Pseudomonadota</taxon>
        <taxon>Betaproteobacteria</taxon>
        <taxon>Nitrosomonadales</taxon>
        <taxon>Methylophilaceae</taxon>
        <taxon>Methyloradius</taxon>
    </lineage>
</organism>
<dbReference type="RefSeq" id="WP_221765176.1">
    <property type="nucleotide sequence ID" value="NZ_AP024110.1"/>
</dbReference>
<dbReference type="AlphaFoldDB" id="A0A8D5JQP6"/>
<reference evidence="2" key="1">
    <citation type="journal article" date="2021" name="Arch. Microbiol.">
        <title>Methyloradius palustris gen. nov., sp. nov., a methanol-oxidizing bacterium isolated from snow.</title>
        <authorList>
            <person name="Miyadera T."/>
            <person name="Kojima H."/>
            <person name="Fukui M."/>
        </authorList>
    </citation>
    <scope>NUCLEOTIDE SEQUENCE</scope>
    <source>
        <strain evidence="2">Zm11</strain>
    </source>
</reference>
<proteinExistence type="predicted"/>
<name>A0A8D5JQP6_9PROT</name>
<evidence type="ECO:0000313" key="3">
    <source>
        <dbReference type="Proteomes" id="UP000826722"/>
    </source>
</evidence>
<keyword evidence="1" id="KW-1133">Transmembrane helix</keyword>
<sequence>MFDNVFAFFEQLLTNFTWTRLTFTIVVLFLVGSTFIGYESYTHHFALNRISEEAKILDQLVAISEKIDAKDKEVLIDQSFRSLATAYNIELSPNSYSDSAIPHNLIPPISDQLSRSLYVALPWFMLSIFFAFTMTGDKGNAIAGVIVFAIIFIALGNCLPEFSQTWINKWLYPWGSMLITIALIMIWDRRNKIRMSQGAHS</sequence>
<feature type="transmembrane region" description="Helical" evidence="1">
    <location>
        <begin position="117"/>
        <end position="135"/>
    </location>
</feature>
<keyword evidence="3" id="KW-1185">Reference proteome</keyword>
<dbReference type="KEGG" id="mpau:ZMTM_09300"/>
<dbReference type="Proteomes" id="UP000826722">
    <property type="component" value="Chromosome"/>
</dbReference>
<dbReference type="EMBL" id="AP024110">
    <property type="protein sequence ID" value="BCM24671.1"/>
    <property type="molecule type" value="Genomic_DNA"/>
</dbReference>
<keyword evidence="1" id="KW-0472">Membrane</keyword>
<gene>
    <name evidence="2" type="ORF">ZMTM_09300</name>
</gene>
<feature type="transmembrane region" description="Helical" evidence="1">
    <location>
        <begin position="20"/>
        <end position="41"/>
    </location>
</feature>
<feature type="transmembrane region" description="Helical" evidence="1">
    <location>
        <begin position="171"/>
        <end position="187"/>
    </location>
</feature>
<evidence type="ECO:0000256" key="1">
    <source>
        <dbReference type="SAM" id="Phobius"/>
    </source>
</evidence>
<protein>
    <submittedName>
        <fullName evidence="2">Uncharacterized protein</fullName>
    </submittedName>
</protein>
<accession>A0A8D5JQP6</accession>